<dbReference type="AlphaFoldDB" id="A0A951PNP7"/>
<evidence type="ECO:0000313" key="3">
    <source>
        <dbReference type="Proteomes" id="UP000753908"/>
    </source>
</evidence>
<sequence length="139" mass="15124">MTLNMALPSPAWAEPRQGAFVLSAQGSQNFEALMQQAESIALEFIEQSFAQSPSVTEVSVMVVGEHNGQEVPLLSSRVSRSSWQAEPRLHAWTEYFGSAEILLGFIKPQQPVATASAPPVPAFDPVGASMTDREPNFYD</sequence>
<organism evidence="2 3">
    <name type="scientific">Symplocastrum torsivum CPER-KK1</name>
    <dbReference type="NCBI Taxonomy" id="450513"/>
    <lineage>
        <taxon>Bacteria</taxon>
        <taxon>Bacillati</taxon>
        <taxon>Cyanobacteriota</taxon>
        <taxon>Cyanophyceae</taxon>
        <taxon>Oscillatoriophycideae</taxon>
        <taxon>Oscillatoriales</taxon>
        <taxon>Microcoleaceae</taxon>
        <taxon>Symplocastrum</taxon>
    </lineage>
</organism>
<reference evidence="2" key="1">
    <citation type="submission" date="2021-05" db="EMBL/GenBank/DDBJ databases">
        <authorList>
            <person name="Pietrasiak N."/>
            <person name="Ward R."/>
            <person name="Stajich J.E."/>
            <person name="Kurbessoian T."/>
        </authorList>
    </citation>
    <scope>NUCLEOTIDE SEQUENCE</scope>
    <source>
        <strain evidence="2">CPER-KK1</strain>
    </source>
</reference>
<accession>A0A951PNP7</accession>
<comment type="caution">
    <text evidence="2">The sequence shown here is derived from an EMBL/GenBank/DDBJ whole genome shotgun (WGS) entry which is preliminary data.</text>
</comment>
<evidence type="ECO:0000256" key="1">
    <source>
        <dbReference type="SAM" id="MobiDB-lite"/>
    </source>
</evidence>
<reference evidence="2" key="2">
    <citation type="journal article" date="2022" name="Microbiol. Resour. Announc.">
        <title>Metagenome Sequencing to Explore Phylogenomics of Terrestrial Cyanobacteria.</title>
        <authorList>
            <person name="Ward R.D."/>
            <person name="Stajich J.E."/>
            <person name="Johansen J.R."/>
            <person name="Huntemann M."/>
            <person name="Clum A."/>
            <person name="Foster B."/>
            <person name="Foster B."/>
            <person name="Roux S."/>
            <person name="Palaniappan K."/>
            <person name="Varghese N."/>
            <person name="Mukherjee S."/>
            <person name="Reddy T.B.K."/>
            <person name="Daum C."/>
            <person name="Copeland A."/>
            <person name="Chen I.A."/>
            <person name="Ivanova N.N."/>
            <person name="Kyrpides N.C."/>
            <person name="Shapiro N."/>
            <person name="Eloe-Fadrosh E.A."/>
            <person name="Pietrasiak N."/>
        </authorList>
    </citation>
    <scope>NUCLEOTIDE SEQUENCE</scope>
    <source>
        <strain evidence="2">CPER-KK1</strain>
    </source>
</reference>
<feature type="region of interest" description="Disordered" evidence="1">
    <location>
        <begin position="112"/>
        <end position="139"/>
    </location>
</feature>
<name>A0A951PNP7_9CYAN</name>
<dbReference type="EMBL" id="JAHHIF010000024">
    <property type="protein sequence ID" value="MBW4546407.1"/>
    <property type="molecule type" value="Genomic_DNA"/>
</dbReference>
<protein>
    <submittedName>
        <fullName evidence="2">Uncharacterized protein</fullName>
    </submittedName>
</protein>
<dbReference type="Proteomes" id="UP000753908">
    <property type="component" value="Unassembled WGS sequence"/>
</dbReference>
<proteinExistence type="predicted"/>
<evidence type="ECO:0000313" key="2">
    <source>
        <dbReference type="EMBL" id="MBW4546407.1"/>
    </source>
</evidence>
<gene>
    <name evidence="2" type="ORF">KME25_18460</name>
</gene>